<feature type="signal peptide" evidence="6">
    <location>
        <begin position="1"/>
        <end position="26"/>
    </location>
</feature>
<keyword evidence="8" id="KW-1185">Reference proteome</keyword>
<dbReference type="OrthoDB" id="5296019at2"/>
<name>A0A1I5I3D5_PSUAM</name>
<dbReference type="Gene3D" id="3.40.50.1980">
    <property type="entry name" value="Nitrogenase molybdenum iron protein domain"/>
    <property type="match status" value="2"/>
</dbReference>
<evidence type="ECO:0000256" key="5">
    <source>
        <dbReference type="SAM" id="MobiDB-lite"/>
    </source>
</evidence>
<keyword evidence="3" id="KW-0479">Metal-binding</keyword>
<evidence type="ECO:0000256" key="6">
    <source>
        <dbReference type="SAM" id="SignalP"/>
    </source>
</evidence>
<accession>A0A1I5I3D5</accession>
<keyword evidence="2" id="KW-0813">Transport</keyword>
<sequence length="334" mass="34372">MSRHRFRPAALVAGVAALLLVLSACGAGQGEAPAGPAAAQVRIVVSTDAWGSVARAVGGDHVQVDSIIEGTNADPHGYEATPQDATTVGDAQLILMNGGGYDAFMTGLVDASGNRAPVVDAVEASGLEGAPEAGDRGHEGESPEEHAAHAGEVGADHGSFNEHVWYHPATVQKVAQQLADRLAEIDPAAAQTFRGNAQTVGNDVATLTSKAAEIGRAHPRARVAVTEPVPTYLLDAAGVQDATPQEFSSAVEEGTDPPAAVVAQMLDLFRTQPSVDALILNNQTQSATTDQVRAAAEQAGVPVIEMSETLPDGAGDYVQWMNGNLDALAEALNR</sequence>
<feature type="compositionally biased region" description="Basic and acidic residues" evidence="5">
    <location>
        <begin position="133"/>
        <end position="148"/>
    </location>
</feature>
<feature type="chain" id="PRO_5038730011" evidence="6">
    <location>
        <begin position="27"/>
        <end position="334"/>
    </location>
</feature>
<organism evidence="7 8">
    <name type="scientific">Pseudonocardia ammonioxydans</name>
    <dbReference type="NCBI Taxonomy" id="260086"/>
    <lineage>
        <taxon>Bacteria</taxon>
        <taxon>Bacillati</taxon>
        <taxon>Actinomycetota</taxon>
        <taxon>Actinomycetes</taxon>
        <taxon>Pseudonocardiales</taxon>
        <taxon>Pseudonocardiaceae</taxon>
        <taxon>Pseudonocardia</taxon>
    </lineage>
</organism>
<reference evidence="7 8" key="1">
    <citation type="submission" date="2016-10" db="EMBL/GenBank/DDBJ databases">
        <authorList>
            <person name="de Groot N.N."/>
        </authorList>
    </citation>
    <scope>NUCLEOTIDE SEQUENCE [LARGE SCALE GENOMIC DNA]</scope>
    <source>
        <strain evidence="7 8">CGMCC 4.1877</strain>
    </source>
</reference>
<evidence type="ECO:0000256" key="3">
    <source>
        <dbReference type="ARBA" id="ARBA00022723"/>
    </source>
</evidence>
<dbReference type="GO" id="GO:0030313">
    <property type="term" value="C:cell envelope"/>
    <property type="evidence" value="ECO:0007669"/>
    <property type="project" value="UniProtKB-SubCell"/>
</dbReference>
<evidence type="ECO:0000313" key="7">
    <source>
        <dbReference type="EMBL" id="SFO54859.1"/>
    </source>
</evidence>
<dbReference type="AlphaFoldDB" id="A0A1I5I3D5"/>
<dbReference type="InterPro" id="IPR050492">
    <property type="entry name" value="Bact_metal-bind_prot9"/>
</dbReference>
<dbReference type="SUPFAM" id="SSF53807">
    <property type="entry name" value="Helical backbone' metal receptor"/>
    <property type="match status" value="1"/>
</dbReference>
<protein>
    <submittedName>
        <fullName evidence="7">Zinc/manganese transport system substrate-binding protein</fullName>
    </submittedName>
</protein>
<dbReference type="Proteomes" id="UP000199614">
    <property type="component" value="Unassembled WGS sequence"/>
</dbReference>
<dbReference type="InterPro" id="IPR006127">
    <property type="entry name" value="ZnuA-like"/>
</dbReference>
<dbReference type="STRING" id="260086.SAMN05216207_108410"/>
<dbReference type="PROSITE" id="PS51257">
    <property type="entry name" value="PROKAR_LIPOPROTEIN"/>
    <property type="match status" value="1"/>
</dbReference>
<gene>
    <name evidence="7" type="ORF">SAMN05216207_108410</name>
</gene>
<feature type="region of interest" description="Disordered" evidence="5">
    <location>
        <begin position="128"/>
        <end position="148"/>
    </location>
</feature>
<comment type="subcellular location">
    <subcellularLocation>
        <location evidence="1">Cell envelope</location>
    </subcellularLocation>
</comment>
<proteinExistence type="predicted"/>
<evidence type="ECO:0000256" key="1">
    <source>
        <dbReference type="ARBA" id="ARBA00004196"/>
    </source>
</evidence>
<evidence type="ECO:0000256" key="4">
    <source>
        <dbReference type="ARBA" id="ARBA00022729"/>
    </source>
</evidence>
<dbReference type="PANTHER" id="PTHR42953:SF1">
    <property type="entry name" value="METAL-BINDING PROTEIN HI_0362-RELATED"/>
    <property type="match status" value="1"/>
</dbReference>
<dbReference type="EMBL" id="FOUY01000084">
    <property type="protein sequence ID" value="SFO54859.1"/>
    <property type="molecule type" value="Genomic_DNA"/>
</dbReference>
<dbReference type="RefSeq" id="WP_093356883.1">
    <property type="nucleotide sequence ID" value="NZ_FOUY01000084.1"/>
</dbReference>
<dbReference type="PANTHER" id="PTHR42953">
    <property type="entry name" value="HIGH-AFFINITY ZINC UPTAKE SYSTEM PROTEIN ZNUA-RELATED"/>
    <property type="match status" value="1"/>
</dbReference>
<dbReference type="GO" id="GO:0046872">
    <property type="term" value="F:metal ion binding"/>
    <property type="evidence" value="ECO:0007669"/>
    <property type="project" value="UniProtKB-KW"/>
</dbReference>
<dbReference type="GO" id="GO:0030001">
    <property type="term" value="P:metal ion transport"/>
    <property type="evidence" value="ECO:0007669"/>
    <property type="project" value="InterPro"/>
</dbReference>
<evidence type="ECO:0000256" key="2">
    <source>
        <dbReference type="ARBA" id="ARBA00022448"/>
    </source>
</evidence>
<evidence type="ECO:0000313" key="8">
    <source>
        <dbReference type="Proteomes" id="UP000199614"/>
    </source>
</evidence>
<dbReference type="Pfam" id="PF01297">
    <property type="entry name" value="ZnuA"/>
    <property type="match status" value="1"/>
</dbReference>
<keyword evidence="4 6" id="KW-0732">Signal</keyword>